<reference evidence="2 3" key="1">
    <citation type="submission" date="2024-02" db="EMBL/GenBank/DDBJ databases">
        <title>A draft genome for the cacao thread blight pathogen Marasmius crinis-equi.</title>
        <authorList>
            <person name="Cohen S.P."/>
            <person name="Baruah I.K."/>
            <person name="Amoako-Attah I."/>
            <person name="Bukari Y."/>
            <person name="Meinhardt L.W."/>
            <person name="Bailey B.A."/>
        </authorList>
    </citation>
    <scope>NUCLEOTIDE SEQUENCE [LARGE SCALE GENOMIC DNA]</scope>
    <source>
        <strain evidence="2 3">GH-76</strain>
    </source>
</reference>
<evidence type="ECO:0000256" key="1">
    <source>
        <dbReference type="SAM" id="Phobius"/>
    </source>
</evidence>
<keyword evidence="1" id="KW-0472">Membrane</keyword>
<sequence length="237" mass="26786">MDCILAYRLYAVYNPRTTNTPKHTFAVIFIPIVLFKVARWTNLVVWAVQMTTAVEKTGNGAANPYYHGTATKIEWILAVFDNWFVFRRAVHPVFLKFVSQLHLHLVSEAAVAWLYLGEIVRFSILSSFVFPCILSIVQVSITFKSGDFFLAAYIFVSNIYLEIICVMLATLWTVSTKTMDEASSAGTRLSEMSFRVRVTQNTEVTSDGSVQLNDFGRPGELQRGGKSTERGFEELKI</sequence>
<keyword evidence="1" id="KW-0812">Transmembrane</keyword>
<comment type="caution">
    <text evidence="2">The sequence shown here is derived from an EMBL/GenBank/DDBJ whole genome shotgun (WGS) entry which is preliminary data.</text>
</comment>
<name>A0ABR3F3Q6_9AGAR</name>
<accession>A0ABR3F3Q6</accession>
<feature type="transmembrane region" description="Helical" evidence="1">
    <location>
        <begin position="122"/>
        <end position="143"/>
    </location>
</feature>
<dbReference type="EMBL" id="JBAHYK010001077">
    <property type="protein sequence ID" value="KAL0569642.1"/>
    <property type="molecule type" value="Genomic_DNA"/>
</dbReference>
<keyword evidence="1" id="KW-1133">Transmembrane helix</keyword>
<keyword evidence="3" id="KW-1185">Reference proteome</keyword>
<proteinExistence type="predicted"/>
<evidence type="ECO:0000313" key="3">
    <source>
        <dbReference type="Proteomes" id="UP001465976"/>
    </source>
</evidence>
<protein>
    <submittedName>
        <fullName evidence="2">Uncharacterized protein</fullName>
    </submittedName>
</protein>
<organism evidence="2 3">
    <name type="scientific">Marasmius crinis-equi</name>
    <dbReference type="NCBI Taxonomy" id="585013"/>
    <lineage>
        <taxon>Eukaryota</taxon>
        <taxon>Fungi</taxon>
        <taxon>Dikarya</taxon>
        <taxon>Basidiomycota</taxon>
        <taxon>Agaricomycotina</taxon>
        <taxon>Agaricomycetes</taxon>
        <taxon>Agaricomycetidae</taxon>
        <taxon>Agaricales</taxon>
        <taxon>Marasmiineae</taxon>
        <taxon>Marasmiaceae</taxon>
        <taxon>Marasmius</taxon>
    </lineage>
</organism>
<gene>
    <name evidence="2" type="ORF">V5O48_012326</name>
</gene>
<evidence type="ECO:0000313" key="2">
    <source>
        <dbReference type="EMBL" id="KAL0569642.1"/>
    </source>
</evidence>
<dbReference type="Proteomes" id="UP001465976">
    <property type="component" value="Unassembled WGS sequence"/>
</dbReference>
<feature type="transmembrane region" description="Helical" evidence="1">
    <location>
        <begin position="150"/>
        <end position="174"/>
    </location>
</feature>